<dbReference type="SMART" id="SM00052">
    <property type="entry name" value="EAL"/>
    <property type="match status" value="1"/>
</dbReference>
<dbReference type="Gene3D" id="3.40.190.10">
    <property type="entry name" value="Periplasmic binding protein-like II"/>
    <property type="match status" value="2"/>
</dbReference>
<sequence length="743" mass="83274">MRSLFAVGLIVAVTAFVVPSSANTDNSEVSQTQVIKPAPHYKTIRYAGSKYYPPLEWLDSNDLPQGFITDLRSAMATTDGSSATFELMLWQNALDAVKSGDADAIALIPSERRAKDFDFTQPFHYVPHGIFSHTDGVQYTQIDQLTNKIIAVASGAYAQTQLQTMAGDYQLLNTADELDCLKQVALKNADACIEVSTTSDELIAMYDLPVQLSSGPFWPQPYAFGVKKGNTKLLAQLNEQLATVIVNGDYERVYKQWAHQIESKPHGLLDIIYHALWFFVPLALLATLTLCWSFTLRKKVAQKTRALRAELDHNRQLQQQIEFNAAHDNITGLLTRTAFFNEIDQQLQAQQDNAEVTLIITQISNLESMITVFGYDTAFTTVARLGERLNTLPNAISAHFGSGLFAIAVNDSEQVEHTIDNILEPLFADATDIEPQLVFGYADTLCSIEPIKAAELVRRAITALTYAQRKKVKVSHYRDSIEPDANNLRLLNDFQKFGCRQFVLHFQPQLDLAKQSVSHVEALIRWQHPELGLIPPYQFIPLLEESGGIKQLTRWVIQQAVERLKQDESANESKPLMISVNISSHDLVDEDFLPFVRKVIGDINPSHLVFEITESELIEESERAREVIQKLASMGIGSAVDDFGTGYSSLAYLNDLSVQEIKLDRLFVKNICSNKRSYKIVKSTIDLAHDLGLYTVAEGVEDRETLEQLKQLGCDRIQGYYIAKPMPEQELNLFLESFKSPGS</sequence>
<proteinExistence type="predicted"/>
<dbReference type="InterPro" id="IPR000160">
    <property type="entry name" value="GGDEF_dom"/>
</dbReference>
<dbReference type="CDD" id="cd01948">
    <property type="entry name" value="EAL"/>
    <property type="match status" value="1"/>
</dbReference>
<dbReference type="InterPro" id="IPR043128">
    <property type="entry name" value="Rev_trsase/Diguanyl_cyclase"/>
</dbReference>
<dbReference type="AlphaFoldDB" id="A0A4V3CPK5"/>
<dbReference type="Pfam" id="PF00563">
    <property type="entry name" value="EAL"/>
    <property type="match status" value="1"/>
</dbReference>
<dbReference type="Proteomes" id="UP000295531">
    <property type="component" value="Unassembled WGS sequence"/>
</dbReference>
<dbReference type="GO" id="GO:0071111">
    <property type="term" value="F:cyclic-guanylate-specific phosphodiesterase activity"/>
    <property type="evidence" value="ECO:0007669"/>
    <property type="project" value="InterPro"/>
</dbReference>
<feature type="signal peptide" evidence="2">
    <location>
        <begin position="1"/>
        <end position="24"/>
    </location>
</feature>
<dbReference type="SMART" id="SM00062">
    <property type="entry name" value="PBPb"/>
    <property type="match status" value="1"/>
</dbReference>
<protein>
    <submittedName>
        <fullName evidence="4">EAL domain-containing protein (Putative c-di-GMP-specific phosphodiesterase class I)</fullName>
    </submittedName>
</protein>
<evidence type="ECO:0000256" key="2">
    <source>
        <dbReference type="SAM" id="SignalP"/>
    </source>
</evidence>
<dbReference type="CDD" id="cd13704">
    <property type="entry name" value="PBP2_HisK"/>
    <property type="match status" value="1"/>
</dbReference>
<dbReference type="PANTHER" id="PTHR33121">
    <property type="entry name" value="CYCLIC DI-GMP PHOSPHODIESTERASE PDEF"/>
    <property type="match status" value="1"/>
</dbReference>
<dbReference type="SUPFAM" id="SSF53850">
    <property type="entry name" value="Periplasmic binding protein-like II"/>
    <property type="match status" value="1"/>
</dbReference>
<dbReference type="RefSeq" id="WP_133539362.1">
    <property type="nucleotide sequence ID" value="NZ_SNXI01000005.1"/>
</dbReference>
<dbReference type="SUPFAM" id="SSF55073">
    <property type="entry name" value="Nucleotide cyclase"/>
    <property type="match status" value="1"/>
</dbReference>
<dbReference type="InterPro" id="IPR001638">
    <property type="entry name" value="Solute-binding_3/MltF_N"/>
</dbReference>
<feature type="transmembrane region" description="Helical" evidence="1">
    <location>
        <begin position="271"/>
        <end position="295"/>
    </location>
</feature>
<reference evidence="4 5" key="1">
    <citation type="submission" date="2019-03" db="EMBL/GenBank/DDBJ databases">
        <title>Freshwater and sediment microbial communities from various areas in North America, analyzing microbe dynamics in response to fracking.</title>
        <authorList>
            <person name="Lamendella R."/>
        </authorList>
    </citation>
    <scope>NUCLEOTIDE SEQUENCE [LARGE SCALE GENOMIC DNA]</scope>
    <source>
        <strain evidence="4 5">18_TX</strain>
    </source>
</reference>
<dbReference type="InterPro" id="IPR001633">
    <property type="entry name" value="EAL_dom"/>
</dbReference>
<dbReference type="SMART" id="SM00267">
    <property type="entry name" value="GGDEF"/>
    <property type="match status" value="1"/>
</dbReference>
<dbReference type="PROSITE" id="PS50883">
    <property type="entry name" value="EAL"/>
    <property type="match status" value="1"/>
</dbReference>
<evidence type="ECO:0000256" key="1">
    <source>
        <dbReference type="SAM" id="Phobius"/>
    </source>
</evidence>
<dbReference type="OrthoDB" id="9787514at2"/>
<feature type="chain" id="PRO_5020833672" evidence="2">
    <location>
        <begin position="25"/>
        <end position="743"/>
    </location>
</feature>
<accession>A0A4V3CPK5</accession>
<dbReference type="EMBL" id="SNXI01000005">
    <property type="protein sequence ID" value="TDP38322.1"/>
    <property type="molecule type" value="Genomic_DNA"/>
</dbReference>
<evidence type="ECO:0000313" key="5">
    <source>
        <dbReference type="Proteomes" id="UP000295531"/>
    </source>
</evidence>
<organism evidence="4 5">
    <name type="scientific">Idiomarina aquatica</name>
    <dbReference type="NCBI Taxonomy" id="1327752"/>
    <lineage>
        <taxon>Bacteria</taxon>
        <taxon>Pseudomonadati</taxon>
        <taxon>Pseudomonadota</taxon>
        <taxon>Gammaproteobacteria</taxon>
        <taxon>Alteromonadales</taxon>
        <taxon>Idiomarinaceae</taxon>
        <taxon>Idiomarina</taxon>
    </lineage>
</organism>
<keyword evidence="5" id="KW-1185">Reference proteome</keyword>
<evidence type="ECO:0000313" key="4">
    <source>
        <dbReference type="EMBL" id="TDP38322.1"/>
    </source>
</evidence>
<name>A0A4V3CPK5_9GAMM</name>
<gene>
    <name evidence="4" type="ORF">DEU29_105174</name>
</gene>
<dbReference type="Gene3D" id="3.20.20.450">
    <property type="entry name" value="EAL domain"/>
    <property type="match status" value="1"/>
</dbReference>
<evidence type="ECO:0000259" key="3">
    <source>
        <dbReference type="PROSITE" id="PS50883"/>
    </source>
</evidence>
<dbReference type="Gene3D" id="3.30.70.270">
    <property type="match status" value="1"/>
</dbReference>
<dbReference type="Pfam" id="PF00990">
    <property type="entry name" value="GGDEF"/>
    <property type="match status" value="1"/>
</dbReference>
<comment type="caution">
    <text evidence="4">The sequence shown here is derived from an EMBL/GenBank/DDBJ whole genome shotgun (WGS) entry which is preliminary data.</text>
</comment>
<dbReference type="InterPro" id="IPR050706">
    <property type="entry name" value="Cyclic-di-GMP_PDE-like"/>
</dbReference>
<dbReference type="PANTHER" id="PTHR33121:SF71">
    <property type="entry name" value="OXYGEN SENSOR PROTEIN DOSP"/>
    <property type="match status" value="1"/>
</dbReference>
<feature type="domain" description="EAL" evidence="3">
    <location>
        <begin position="484"/>
        <end position="739"/>
    </location>
</feature>
<dbReference type="InterPro" id="IPR029787">
    <property type="entry name" value="Nucleotide_cyclase"/>
</dbReference>
<keyword evidence="1" id="KW-1133">Transmembrane helix</keyword>
<dbReference type="SUPFAM" id="SSF141868">
    <property type="entry name" value="EAL domain-like"/>
    <property type="match status" value="1"/>
</dbReference>
<dbReference type="Pfam" id="PF00497">
    <property type="entry name" value="SBP_bac_3"/>
    <property type="match status" value="1"/>
</dbReference>
<keyword evidence="1" id="KW-0812">Transmembrane</keyword>
<dbReference type="InterPro" id="IPR035919">
    <property type="entry name" value="EAL_sf"/>
</dbReference>
<keyword evidence="2" id="KW-0732">Signal</keyword>
<keyword evidence="1" id="KW-0472">Membrane</keyword>